<keyword evidence="9" id="KW-0539">Nucleus</keyword>
<dbReference type="GeneTree" id="ENSGT00440000035348"/>
<dbReference type="Gene3D" id="2.30.29.30">
    <property type="entry name" value="Pleckstrin-homology domain (PH domain)/Phosphotyrosine-binding domain (PTB)"/>
    <property type="match status" value="1"/>
</dbReference>
<protein>
    <recommendedName>
        <fullName evidence="11">RanBD1 domain-containing protein</fullName>
    </recommendedName>
</protein>
<evidence type="ECO:0000256" key="5">
    <source>
        <dbReference type="ARBA" id="ARBA00022927"/>
    </source>
</evidence>
<dbReference type="Ensembl" id="ENSFCTT00005055986.1">
    <property type="protein sequence ID" value="ENSFCTP00005041255.1"/>
    <property type="gene ID" value="ENSFCTG00005019406.1"/>
</dbReference>
<evidence type="ECO:0000256" key="6">
    <source>
        <dbReference type="ARBA" id="ARBA00022990"/>
    </source>
</evidence>
<keyword evidence="7" id="KW-0811">Translocation</keyword>
<reference evidence="12 13" key="1">
    <citation type="submission" date="2021-02" db="EMBL/GenBank/DDBJ databases">
        <title>Safari Cat Assemblies.</title>
        <authorList>
            <person name="Bredemeyer K.R."/>
            <person name="Murphy W.J."/>
        </authorList>
    </citation>
    <scope>NUCLEOTIDE SEQUENCE [LARGE SCALE GENOMIC DNA]</scope>
</reference>
<name>A0ABI7Z2A3_FELCA</name>
<keyword evidence="6" id="KW-0007">Acetylation</keyword>
<evidence type="ECO:0000256" key="7">
    <source>
        <dbReference type="ARBA" id="ARBA00023010"/>
    </source>
</evidence>
<dbReference type="SUPFAM" id="SSF50729">
    <property type="entry name" value="PH domain-like"/>
    <property type="match status" value="1"/>
</dbReference>
<evidence type="ECO:0000256" key="1">
    <source>
        <dbReference type="ARBA" id="ARBA00004567"/>
    </source>
</evidence>
<evidence type="ECO:0000256" key="2">
    <source>
        <dbReference type="ARBA" id="ARBA00022448"/>
    </source>
</evidence>
<dbReference type="InterPro" id="IPR015007">
    <property type="entry name" value="NUP2/50/61"/>
</dbReference>
<keyword evidence="3" id="KW-0677">Repeat</keyword>
<proteinExistence type="predicted"/>
<keyword evidence="4" id="KW-0509">mRNA transport</keyword>
<keyword evidence="8" id="KW-0906">Nuclear pore complex</keyword>
<evidence type="ECO:0000259" key="11">
    <source>
        <dbReference type="PROSITE" id="PS50196"/>
    </source>
</evidence>
<gene>
    <name evidence="12" type="primary">NUP50</name>
</gene>
<dbReference type="Pfam" id="PF08911">
    <property type="entry name" value="NUP50"/>
    <property type="match status" value="1"/>
</dbReference>
<evidence type="ECO:0000256" key="3">
    <source>
        <dbReference type="ARBA" id="ARBA00022737"/>
    </source>
</evidence>
<dbReference type="InterPro" id="IPR011993">
    <property type="entry name" value="PH-like_dom_sf"/>
</dbReference>
<dbReference type="Pfam" id="PF00638">
    <property type="entry name" value="Ran_BP1"/>
    <property type="match status" value="1"/>
</dbReference>
<dbReference type="PANTHER" id="PTHR23138:SF141">
    <property type="entry name" value="NUCLEAR PORE COMPLEX PROTEIN NUP50"/>
    <property type="match status" value="1"/>
</dbReference>
<evidence type="ECO:0000313" key="12">
    <source>
        <dbReference type="Ensembl" id="ENSFCTP00005041255.1"/>
    </source>
</evidence>
<evidence type="ECO:0000256" key="8">
    <source>
        <dbReference type="ARBA" id="ARBA00023132"/>
    </source>
</evidence>
<feature type="compositionally biased region" description="Low complexity" evidence="10">
    <location>
        <begin position="92"/>
        <end position="106"/>
    </location>
</feature>
<dbReference type="CDD" id="cd13170">
    <property type="entry name" value="RanBD_NUP50"/>
    <property type="match status" value="1"/>
</dbReference>
<reference evidence="12" key="2">
    <citation type="submission" date="2025-08" db="UniProtKB">
        <authorList>
            <consortium name="Ensembl"/>
        </authorList>
    </citation>
    <scope>IDENTIFICATION</scope>
    <source>
        <strain evidence="12">breed Abyssinian</strain>
    </source>
</reference>
<comment type="subcellular location">
    <subcellularLocation>
        <location evidence="1">Nucleus</location>
        <location evidence="1">Nuclear pore complex</location>
    </subcellularLocation>
</comment>
<reference evidence="12" key="3">
    <citation type="submission" date="2025-09" db="UniProtKB">
        <authorList>
            <consortium name="Ensembl"/>
        </authorList>
    </citation>
    <scope>IDENTIFICATION</scope>
    <source>
        <strain evidence="12">breed Abyssinian</strain>
    </source>
</reference>
<evidence type="ECO:0000256" key="9">
    <source>
        <dbReference type="ARBA" id="ARBA00023242"/>
    </source>
</evidence>
<sequence length="247" mass="26655">MAKRIAEKELTDRNWDQEDEAEEVGTFSVASEEVLKNRAIKKAKRRNVGFESDSGGAFKGFKGLVVPSGGGGFSGFGNGAGGKPLEGLSNGSSITSAPSFSSARAASETKAAFGGDEEENDEPPKVVVTEVKEEDAFYSKKCKLFYKKDNEFKEKGVGTLHLKPTTNQKTQLLVRADTNLGNILLNVLIPPNMPCTRTGKNNVLIVCVPNPPIDEKNATVPVTMLIRVKTGEDADELHKILLEKKDA</sequence>
<feature type="region of interest" description="Disordered" evidence="10">
    <location>
        <begin position="87"/>
        <end position="124"/>
    </location>
</feature>
<dbReference type="InterPro" id="IPR045255">
    <property type="entry name" value="RanBP1-like"/>
</dbReference>
<keyword evidence="13" id="KW-1185">Reference proteome</keyword>
<dbReference type="PROSITE" id="PS50196">
    <property type="entry name" value="RANBD1"/>
    <property type="match status" value="1"/>
</dbReference>
<accession>A0ABI7Z2A3</accession>
<dbReference type="Proteomes" id="UP000823872">
    <property type="component" value="Chromosome B4"/>
</dbReference>
<keyword evidence="5" id="KW-0653">Protein transport</keyword>
<feature type="compositionally biased region" description="Basic and acidic residues" evidence="10">
    <location>
        <begin position="1"/>
        <end position="16"/>
    </location>
</feature>
<feature type="domain" description="RanBD1" evidence="11">
    <location>
        <begin position="127"/>
        <end position="247"/>
    </location>
</feature>
<dbReference type="SMART" id="SM00160">
    <property type="entry name" value="RanBD"/>
    <property type="match status" value="1"/>
</dbReference>
<dbReference type="InterPro" id="IPR000156">
    <property type="entry name" value="Ran_bind_dom"/>
</dbReference>
<organism evidence="12 13">
    <name type="scientific">Felis catus</name>
    <name type="common">Cat</name>
    <name type="synonym">Felis silvestris catus</name>
    <dbReference type="NCBI Taxonomy" id="9685"/>
    <lineage>
        <taxon>Eukaryota</taxon>
        <taxon>Metazoa</taxon>
        <taxon>Chordata</taxon>
        <taxon>Craniata</taxon>
        <taxon>Vertebrata</taxon>
        <taxon>Euteleostomi</taxon>
        <taxon>Mammalia</taxon>
        <taxon>Eutheria</taxon>
        <taxon>Laurasiatheria</taxon>
        <taxon>Carnivora</taxon>
        <taxon>Feliformia</taxon>
        <taxon>Felidae</taxon>
        <taxon>Felinae</taxon>
        <taxon>Felis</taxon>
    </lineage>
</organism>
<evidence type="ECO:0000256" key="4">
    <source>
        <dbReference type="ARBA" id="ARBA00022816"/>
    </source>
</evidence>
<evidence type="ECO:0000313" key="13">
    <source>
        <dbReference type="Proteomes" id="UP000823872"/>
    </source>
</evidence>
<dbReference type="PANTHER" id="PTHR23138">
    <property type="entry name" value="RAN BINDING PROTEIN"/>
    <property type="match status" value="1"/>
</dbReference>
<feature type="region of interest" description="Disordered" evidence="10">
    <location>
        <begin position="1"/>
        <end position="25"/>
    </location>
</feature>
<evidence type="ECO:0000256" key="10">
    <source>
        <dbReference type="SAM" id="MobiDB-lite"/>
    </source>
</evidence>
<keyword evidence="2" id="KW-0813">Transport</keyword>